<evidence type="ECO:0000313" key="3">
    <source>
        <dbReference type="Proteomes" id="UP000177629"/>
    </source>
</evidence>
<dbReference type="Proteomes" id="UP000177629">
    <property type="component" value="Unassembled WGS sequence"/>
</dbReference>
<feature type="transmembrane region" description="Helical" evidence="1">
    <location>
        <begin position="26"/>
        <end position="46"/>
    </location>
</feature>
<keyword evidence="1" id="KW-0472">Membrane</keyword>
<name>A0A1G2PH54_9BACT</name>
<proteinExistence type="predicted"/>
<comment type="caution">
    <text evidence="2">The sequence shown here is derived from an EMBL/GenBank/DDBJ whole genome shotgun (WGS) entry which is preliminary data.</text>
</comment>
<protein>
    <submittedName>
        <fullName evidence="2">Uncharacterized protein</fullName>
    </submittedName>
</protein>
<dbReference type="STRING" id="1802362.A2806_03625"/>
<reference evidence="2 3" key="1">
    <citation type="journal article" date="2016" name="Nat. Commun.">
        <title>Thousands of microbial genomes shed light on interconnected biogeochemical processes in an aquifer system.</title>
        <authorList>
            <person name="Anantharaman K."/>
            <person name="Brown C.T."/>
            <person name="Hug L.A."/>
            <person name="Sharon I."/>
            <person name="Castelle C.J."/>
            <person name="Probst A.J."/>
            <person name="Thomas B.C."/>
            <person name="Singh A."/>
            <person name="Wilkins M.J."/>
            <person name="Karaoz U."/>
            <person name="Brodie E.L."/>
            <person name="Williams K.H."/>
            <person name="Hubbard S.S."/>
            <person name="Banfield J.F."/>
        </authorList>
    </citation>
    <scope>NUCLEOTIDE SEQUENCE [LARGE SCALE GENOMIC DNA]</scope>
</reference>
<evidence type="ECO:0000313" key="2">
    <source>
        <dbReference type="EMBL" id="OHA47678.1"/>
    </source>
</evidence>
<dbReference type="EMBL" id="MHSS01000015">
    <property type="protein sequence ID" value="OHA47678.1"/>
    <property type="molecule type" value="Genomic_DNA"/>
</dbReference>
<accession>A0A1G2PH54</accession>
<sequence length="109" mass="11848">MAPALPEFKIPIEPRSAVVTIANSPLLVAVLVAVLTLTASLALWFLGASSLSEPIKEARTPSFASELDVRAINRPLFQRLTPFGLRPEVFVPPSRDIFIFPQTPTPPSQ</sequence>
<organism evidence="2 3">
    <name type="scientific">Candidatus Terrybacteria bacterium RIFCSPHIGHO2_01_FULL_48_17</name>
    <dbReference type="NCBI Taxonomy" id="1802362"/>
    <lineage>
        <taxon>Bacteria</taxon>
        <taxon>Candidatus Terryibacteriota</taxon>
    </lineage>
</organism>
<gene>
    <name evidence="2" type="ORF">A2806_03625</name>
</gene>
<evidence type="ECO:0000256" key="1">
    <source>
        <dbReference type="SAM" id="Phobius"/>
    </source>
</evidence>
<dbReference type="AlphaFoldDB" id="A0A1G2PH54"/>
<keyword evidence="1" id="KW-0812">Transmembrane</keyword>
<keyword evidence="1" id="KW-1133">Transmembrane helix</keyword>